<dbReference type="SUPFAM" id="SSF47095">
    <property type="entry name" value="HMG-box"/>
    <property type="match status" value="1"/>
</dbReference>
<sequence>MNSISTNEAVLPKLISTKELHNADIERAIVLVRVLNELQTHWDQTESNPETLSIGSELGWSRVYEYIRNHASSLTTVKSFAKSDVTAPLCSLGENCANGNSAPCGHISVNQKWPGVVGQVHGTKEGDKVGLNWSCFTTDCGGTMVVTTTMKTTATTATTTTTTAASAEPVATTTTATTATTIITNGASTHVKRPMNAFMVWSRGQRRKIAQANPKMHNSEISKRLGAEWKHLSDVEKRPFIDEAKRLRASHMRAHPDYKYRPRRKPKILVKQDKLIYPIGGSSST</sequence>
<organism evidence="6 7">
    <name type="scientific">Fasciolopsis buskii</name>
    <dbReference type="NCBI Taxonomy" id="27845"/>
    <lineage>
        <taxon>Eukaryota</taxon>
        <taxon>Metazoa</taxon>
        <taxon>Spiralia</taxon>
        <taxon>Lophotrochozoa</taxon>
        <taxon>Platyhelminthes</taxon>
        <taxon>Trematoda</taxon>
        <taxon>Digenea</taxon>
        <taxon>Plagiorchiida</taxon>
        <taxon>Echinostomata</taxon>
        <taxon>Echinostomatoidea</taxon>
        <taxon>Fasciolidae</taxon>
        <taxon>Fasciolopsis</taxon>
    </lineage>
</organism>
<dbReference type="InterPro" id="IPR050140">
    <property type="entry name" value="SRY-related_HMG-box_TF-like"/>
</dbReference>
<comment type="subcellular location">
    <subcellularLocation>
        <location evidence="1">Nucleus</location>
    </subcellularLocation>
</comment>
<proteinExistence type="predicted"/>
<dbReference type="FunFam" id="1.10.30.10:FF:000002">
    <property type="entry name" value="transcription factor Sox-2"/>
    <property type="match status" value="1"/>
</dbReference>
<keyword evidence="7" id="KW-1185">Reference proteome</keyword>
<dbReference type="Proteomes" id="UP000728185">
    <property type="component" value="Unassembled WGS sequence"/>
</dbReference>
<dbReference type="GO" id="GO:0005634">
    <property type="term" value="C:nucleus"/>
    <property type="evidence" value="ECO:0007669"/>
    <property type="project" value="UniProtKB-SubCell"/>
</dbReference>
<feature type="DNA-binding region" description="HMG box" evidence="4">
    <location>
        <begin position="191"/>
        <end position="259"/>
    </location>
</feature>
<comment type="caution">
    <text evidence="6">The sequence shown here is derived from an EMBL/GenBank/DDBJ whole genome shotgun (WGS) entry which is preliminary data.</text>
</comment>
<evidence type="ECO:0000256" key="1">
    <source>
        <dbReference type="ARBA" id="ARBA00004123"/>
    </source>
</evidence>
<gene>
    <name evidence="6" type="ORF">FBUS_09893</name>
</gene>
<protein>
    <submittedName>
        <fullName evidence="6">Transcription factor SOX-2</fullName>
    </submittedName>
</protein>
<dbReference type="OrthoDB" id="6247875at2759"/>
<dbReference type="Pfam" id="PF00505">
    <property type="entry name" value="HMG_box"/>
    <property type="match status" value="1"/>
</dbReference>
<dbReference type="PANTHER" id="PTHR10270">
    <property type="entry name" value="SOX TRANSCRIPTION FACTOR"/>
    <property type="match status" value="1"/>
</dbReference>
<dbReference type="CDD" id="cd22028">
    <property type="entry name" value="HMG-box_SoxA_SoxB_SoxG"/>
    <property type="match status" value="1"/>
</dbReference>
<evidence type="ECO:0000256" key="4">
    <source>
        <dbReference type="PROSITE-ProRule" id="PRU00267"/>
    </source>
</evidence>
<keyword evidence="2 4" id="KW-0238">DNA-binding</keyword>
<accession>A0A8E0VFJ5</accession>
<dbReference type="Gene3D" id="1.10.30.10">
    <property type="entry name" value="High mobility group box domain"/>
    <property type="match status" value="1"/>
</dbReference>
<evidence type="ECO:0000313" key="7">
    <source>
        <dbReference type="Proteomes" id="UP000728185"/>
    </source>
</evidence>
<dbReference type="GO" id="GO:0001228">
    <property type="term" value="F:DNA-binding transcription activator activity, RNA polymerase II-specific"/>
    <property type="evidence" value="ECO:0007669"/>
    <property type="project" value="TreeGrafter"/>
</dbReference>
<dbReference type="PROSITE" id="PS50118">
    <property type="entry name" value="HMG_BOX_2"/>
    <property type="match status" value="1"/>
</dbReference>
<feature type="domain" description="HMG box" evidence="5">
    <location>
        <begin position="191"/>
        <end position="259"/>
    </location>
</feature>
<reference evidence="6" key="1">
    <citation type="submission" date="2019-05" db="EMBL/GenBank/DDBJ databases">
        <title>Annotation for the trematode Fasciolopsis buski.</title>
        <authorList>
            <person name="Choi Y.-J."/>
        </authorList>
    </citation>
    <scope>NUCLEOTIDE SEQUENCE</scope>
    <source>
        <strain evidence="6">HT</strain>
        <tissue evidence="6">Whole worm</tissue>
    </source>
</reference>
<dbReference type="EMBL" id="LUCM01010380">
    <property type="protein sequence ID" value="KAA0185556.1"/>
    <property type="molecule type" value="Genomic_DNA"/>
</dbReference>
<name>A0A8E0VFJ5_9TREM</name>
<evidence type="ECO:0000256" key="2">
    <source>
        <dbReference type="ARBA" id="ARBA00023125"/>
    </source>
</evidence>
<keyword evidence="3 4" id="KW-0539">Nucleus</keyword>
<dbReference type="InterPro" id="IPR036910">
    <property type="entry name" value="HMG_box_dom_sf"/>
</dbReference>
<evidence type="ECO:0000259" key="5">
    <source>
        <dbReference type="PROSITE" id="PS50118"/>
    </source>
</evidence>
<evidence type="ECO:0000313" key="6">
    <source>
        <dbReference type="EMBL" id="KAA0185556.1"/>
    </source>
</evidence>
<dbReference type="InterPro" id="IPR009071">
    <property type="entry name" value="HMG_box_dom"/>
</dbReference>
<dbReference type="AlphaFoldDB" id="A0A8E0VFJ5"/>
<dbReference type="PANTHER" id="PTHR10270:SF324">
    <property type="entry name" value="SOX DOMAIN-CONTAINING PROTEIN DICHAETE-RELATED"/>
    <property type="match status" value="1"/>
</dbReference>
<dbReference type="GO" id="GO:0030154">
    <property type="term" value="P:cell differentiation"/>
    <property type="evidence" value="ECO:0007669"/>
    <property type="project" value="TreeGrafter"/>
</dbReference>
<dbReference type="SMART" id="SM00398">
    <property type="entry name" value="HMG"/>
    <property type="match status" value="1"/>
</dbReference>
<dbReference type="GO" id="GO:0000978">
    <property type="term" value="F:RNA polymerase II cis-regulatory region sequence-specific DNA binding"/>
    <property type="evidence" value="ECO:0007669"/>
    <property type="project" value="TreeGrafter"/>
</dbReference>
<evidence type="ECO:0000256" key="3">
    <source>
        <dbReference type="ARBA" id="ARBA00023242"/>
    </source>
</evidence>